<feature type="region of interest" description="Disordered" evidence="1">
    <location>
        <begin position="93"/>
        <end position="117"/>
    </location>
</feature>
<dbReference type="EMBL" id="AAOE01000009">
    <property type="protein sequence ID" value="EAR09571.1"/>
    <property type="molecule type" value="Genomic_DNA"/>
</dbReference>
<reference evidence="2 3" key="1">
    <citation type="submission" date="2006-02" db="EMBL/GenBank/DDBJ databases">
        <authorList>
            <person name="Pinhassi J."/>
            <person name="Pedros-Alio C."/>
            <person name="Ferriera S."/>
            <person name="Johnson J."/>
            <person name="Kravitz S."/>
            <person name="Halpern A."/>
            <person name="Remington K."/>
            <person name="Beeson K."/>
            <person name="Tran B."/>
            <person name="Rogers Y.-H."/>
            <person name="Friedman R."/>
            <person name="Venter J.C."/>
        </authorList>
    </citation>
    <scope>NUCLEOTIDE SEQUENCE [LARGE SCALE GENOMIC DNA]</scope>
    <source>
        <strain evidence="2 3">MED297</strain>
    </source>
</reference>
<dbReference type="STRING" id="314283.MED297_12607"/>
<proteinExistence type="predicted"/>
<name>A4BE93_9GAMM</name>
<dbReference type="Proteomes" id="UP000005953">
    <property type="component" value="Unassembled WGS sequence"/>
</dbReference>
<dbReference type="OrthoDB" id="6196953at2"/>
<dbReference type="RefSeq" id="WP_008042299.1">
    <property type="nucleotide sequence ID" value="NZ_CH724149.1"/>
</dbReference>
<keyword evidence="3" id="KW-1185">Reference proteome</keyword>
<evidence type="ECO:0000313" key="2">
    <source>
        <dbReference type="EMBL" id="EAR09571.1"/>
    </source>
</evidence>
<gene>
    <name evidence="2" type="ORF">MED297_12607</name>
</gene>
<protein>
    <submittedName>
        <fullName evidence="2">Uncharacterized protein</fullName>
    </submittedName>
</protein>
<evidence type="ECO:0000313" key="3">
    <source>
        <dbReference type="Proteomes" id="UP000005953"/>
    </source>
</evidence>
<evidence type="ECO:0000256" key="1">
    <source>
        <dbReference type="SAM" id="MobiDB-lite"/>
    </source>
</evidence>
<comment type="caution">
    <text evidence="2">The sequence shown here is derived from an EMBL/GenBank/DDBJ whole genome shotgun (WGS) entry which is preliminary data.</text>
</comment>
<organism evidence="2 3">
    <name type="scientific">Reinekea blandensis MED297</name>
    <dbReference type="NCBI Taxonomy" id="314283"/>
    <lineage>
        <taxon>Bacteria</taxon>
        <taxon>Pseudomonadati</taxon>
        <taxon>Pseudomonadota</taxon>
        <taxon>Gammaproteobacteria</taxon>
        <taxon>Oceanospirillales</taxon>
        <taxon>Saccharospirillaceae</taxon>
        <taxon>Reinekea</taxon>
    </lineage>
</organism>
<accession>A4BE93</accession>
<feature type="compositionally biased region" description="Basic and acidic residues" evidence="1">
    <location>
        <begin position="96"/>
        <end position="106"/>
    </location>
</feature>
<dbReference type="AlphaFoldDB" id="A4BE93"/>
<sequence length="117" mass="13295">MTFTKAMIDLAKEIRRRAPSELKPTLKMANPDLFDELGKLFHKTDDAVMKALIREICELAGDPWIDVLTDEDSQGQASVRQYRGITLFEKMTSESSAHHQKSEATPKRIYRGRVVSS</sequence>
<dbReference type="HOGENOM" id="CLU_166622_0_0_6"/>